<dbReference type="AlphaFoldDB" id="A0A1H3UV72"/>
<protein>
    <submittedName>
        <fullName evidence="2">Formylglycine-generating enzyme, required for sulfatase activity, contains SUMF1/FGE domain</fullName>
    </submittedName>
</protein>
<dbReference type="PANTHER" id="PTHR23150:SF19">
    <property type="entry name" value="FORMYLGLYCINE-GENERATING ENZYME"/>
    <property type="match status" value="1"/>
</dbReference>
<keyword evidence="3" id="KW-1185">Reference proteome</keyword>
<dbReference type="Pfam" id="PF03781">
    <property type="entry name" value="FGE-sulfatase"/>
    <property type="match status" value="1"/>
</dbReference>
<dbReference type="InterPro" id="IPR051043">
    <property type="entry name" value="Sulfatase_Mod_Factor_Kinase"/>
</dbReference>
<dbReference type="SUPFAM" id="SSF56436">
    <property type="entry name" value="C-type lectin-like"/>
    <property type="match status" value="1"/>
</dbReference>
<dbReference type="Proteomes" id="UP000198935">
    <property type="component" value="Unassembled WGS sequence"/>
</dbReference>
<gene>
    <name evidence="2" type="ORF">SAMN05421736_12628</name>
</gene>
<evidence type="ECO:0000313" key="3">
    <source>
        <dbReference type="Proteomes" id="UP000198935"/>
    </source>
</evidence>
<feature type="domain" description="Sulfatase-modifying factor enzyme-like" evidence="1">
    <location>
        <begin position="37"/>
        <end position="313"/>
    </location>
</feature>
<dbReference type="STRING" id="1503961.SAMN05421736_12628"/>
<dbReference type="PANTHER" id="PTHR23150">
    <property type="entry name" value="SULFATASE MODIFYING FACTOR 1, 2"/>
    <property type="match status" value="1"/>
</dbReference>
<reference evidence="3" key="1">
    <citation type="submission" date="2016-10" db="EMBL/GenBank/DDBJ databases">
        <authorList>
            <person name="Varghese N."/>
            <person name="Submissions S."/>
        </authorList>
    </citation>
    <scope>NUCLEOTIDE SEQUENCE [LARGE SCALE GENOMIC DNA]</scope>
    <source>
        <strain evidence="3">SP</strain>
    </source>
</reference>
<dbReference type="EMBL" id="FNPI01000026">
    <property type="protein sequence ID" value="SDZ65735.1"/>
    <property type="molecule type" value="Genomic_DNA"/>
</dbReference>
<dbReference type="OrthoDB" id="9768004at2"/>
<evidence type="ECO:0000313" key="2">
    <source>
        <dbReference type="EMBL" id="SDZ65735.1"/>
    </source>
</evidence>
<dbReference type="InterPro" id="IPR005532">
    <property type="entry name" value="SUMF_dom"/>
</dbReference>
<dbReference type="InterPro" id="IPR016187">
    <property type="entry name" value="CTDL_fold"/>
</dbReference>
<dbReference type="InterPro" id="IPR042095">
    <property type="entry name" value="SUMF_sf"/>
</dbReference>
<organism evidence="2 3">
    <name type="scientific">Evansella caseinilytica</name>
    <dbReference type="NCBI Taxonomy" id="1503961"/>
    <lineage>
        <taxon>Bacteria</taxon>
        <taxon>Bacillati</taxon>
        <taxon>Bacillota</taxon>
        <taxon>Bacilli</taxon>
        <taxon>Bacillales</taxon>
        <taxon>Bacillaceae</taxon>
        <taxon>Evansella</taxon>
    </lineage>
</organism>
<accession>A0A1H3UV72</accession>
<proteinExistence type="predicted"/>
<dbReference type="GO" id="GO:0120147">
    <property type="term" value="F:formylglycine-generating oxidase activity"/>
    <property type="evidence" value="ECO:0007669"/>
    <property type="project" value="TreeGrafter"/>
</dbReference>
<sequence length="317" mass="35490">MSKKACCSVNRKMLGIQGKKTVESEASSETVDRKHVENLIPLQGGKFYMGAEDKESFLADGEGPVRKVTVHPFAIDKYAVTNQQFREFTEATGYITEAEIFGWSFVFHLFVSEAVKKTVKNVVQGTPWWLVVEGATWKHPEGPDTVIDGRMDHPVIHVSWNDAMAYCRWAGKRLPTEAEWEYAARGGLVKKTFPWGDELTISGKHQCNTWQGNFPVENSLEDGYLSTAPVHAFLPNGYGLYHVVGNVWEWCADWFSTKHEETVNPAGPEEGKMKVVKGGSYLCHHSYCNRYRVAARTSNTPDTSTGNIGFRCAADLV</sequence>
<evidence type="ECO:0000259" key="1">
    <source>
        <dbReference type="Pfam" id="PF03781"/>
    </source>
</evidence>
<name>A0A1H3UV72_9BACI</name>
<dbReference type="Gene3D" id="3.90.1580.10">
    <property type="entry name" value="paralog of FGE (formylglycine-generating enzyme)"/>
    <property type="match status" value="1"/>
</dbReference>